<evidence type="ECO:0000313" key="2">
    <source>
        <dbReference type="EMBL" id="KEH29561.1"/>
    </source>
</evidence>
<dbReference type="Gene3D" id="3.40.50.720">
    <property type="entry name" value="NAD(P)-binding Rossmann-like Domain"/>
    <property type="match status" value="1"/>
</dbReference>
<reference evidence="3" key="3">
    <citation type="submission" date="2015-04" db="UniProtKB">
        <authorList>
            <consortium name="EnsemblPlants"/>
        </authorList>
    </citation>
    <scope>IDENTIFICATION</scope>
    <source>
        <strain evidence="3">cv. Jemalong A17</strain>
    </source>
</reference>
<name>A0A072UJF2_MEDTR</name>
<dbReference type="EnsemblPlants" id="KEH29561">
    <property type="protein sequence ID" value="KEH29561"/>
    <property type="gene ID" value="MTR_4g045693"/>
</dbReference>
<gene>
    <name evidence="2" type="ordered locus">MTR_4g045693</name>
</gene>
<protein>
    <submittedName>
        <fullName evidence="2">UDP-D-apiose/UDP-D-xylose synthase</fullName>
    </submittedName>
</protein>
<evidence type="ECO:0000313" key="4">
    <source>
        <dbReference type="Proteomes" id="UP000002051"/>
    </source>
</evidence>
<feature type="domain" description="NAD-dependent epimerase/dehydratase" evidence="1">
    <location>
        <begin position="20"/>
        <end position="53"/>
    </location>
</feature>
<evidence type="ECO:0000259" key="1">
    <source>
        <dbReference type="Pfam" id="PF01370"/>
    </source>
</evidence>
<dbReference type="SUPFAM" id="SSF51735">
    <property type="entry name" value="NAD(P)-binding Rossmann-fold domains"/>
    <property type="match status" value="1"/>
</dbReference>
<dbReference type="EMBL" id="CM001220">
    <property type="protein sequence ID" value="KEH29561.1"/>
    <property type="molecule type" value="Genomic_DNA"/>
</dbReference>
<dbReference type="HOGENOM" id="CLU_2945900_0_0_1"/>
<dbReference type="Proteomes" id="UP000002051">
    <property type="component" value="Chromosome 4"/>
</dbReference>
<keyword evidence="4" id="KW-1185">Reference proteome</keyword>
<dbReference type="AlphaFoldDB" id="A0A072UJF2"/>
<reference evidence="2 4" key="2">
    <citation type="journal article" date="2014" name="BMC Genomics">
        <title>An improved genome release (version Mt4.0) for the model legume Medicago truncatula.</title>
        <authorList>
            <person name="Tang H."/>
            <person name="Krishnakumar V."/>
            <person name="Bidwell S."/>
            <person name="Rosen B."/>
            <person name="Chan A."/>
            <person name="Zhou S."/>
            <person name="Gentzbittel L."/>
            <person name="Childs K.L."/>
            <person name="Yandell M."/>
            <person name="Gundlach H."/>
            <person name="Mayer K.F."/>
            <person name="Schwartz D.C."/>
            <person name="Town C.D."/>
        </authorList>
    </citation>
    <scope>GENOME REANNOTATION</scope>
    <source>
        <strain evidence="2">A17</strain>
        <strain evidence="3 4">cv. Jemalong A17</strain>
    </source>
</reference>
<accession>A0A072UJF2</accession>
<organism evidence="2 4">
    <name type="scientific">Medicago truncatula</name>
    <name type="common">Barrel medic</name>
    <name type="synonym">Medicago tribuloides</name>
    <dbReference type="NCBI Taxonomy" id="3880"/>
    <lineage>
        <taxon>Eukaryota</taxon>
        <taxon>Viridiplantae</taxon>
        <taxon>Streptophyta</taxon>
        <taxon>Embryophyta</taxon>
        <taxon>Tracheophyta</taxon>
        <taxon>Spermatophyta</taxon>
        <taxon>Magnoliopsida</taxon>
        <taxon>eudicotyledons</taxon>
        <taxon>Gunneridae</taxon>
        <taxon>Pentapetalae</taxon>
        <taxon>rosids</taxon>
        <taxon>fabids</taxon>
        <taxon>Fabales</taxon>
        <taxon>Fabaceae</taxon>
        <taxon>Papilionoideae</taxon>
        <taxon>50 kb inversion clade</taxon>
        <taxon>NPAAA clade</taxon>
        <taxon>Hologalegina</taxon>
        <taxon>IRL clade</taxon>
        <taxon>Trifolieae</taxon>
        <taxon>Medicago</taxon>
    </lineage>
</organism>
<dbReference type="InterPro" id="IPR036291">
    <property type="entry name" value="NAD(P)-bd_dom_sf"/>
</dbReference>
<dbReference type="STRING" id="3880.A0A072UJF2"/>
<reference evidence="2 4" key="1">
    <citation type="journal article" date="2011" name="Nature">
        <title>The Medicago genome provides insight into the evolution of rhizobial symbioses.</title>
        <authorList>
            <person name="Young N.D."/>
            <person name="Debelle F."/>
            <person name="Oldroyd G.E."/>
            <person name="Geurts R."/>
            <person name="Cannon S.B."/>
            <person name="Udvardi M.K."/>
            <person name="Benedito V.A."/>
            <person name="Mayer K.F."/>
            <person name="Gouzy J."/>
            <person name="Schoof H."/>
            <person name="Van de Peer Y."/>
            <person name="Proost S."/>
            <person name="Cook D.R."/>
            <person name="Meyers B.C."/>
            <person name="Spannagl M."/>
            <person name="Cheung F."/>
            <person name="De Mita S."/>
            <person name="Krishnakumar V."/>
            <person name="Gundlach H."/>
            <person name="Zhou S."/>
            <person name="Mudge J."/>
            <person name="Bharti A.K."/>
            <person name="Murray J.D."/>
            <person name="Naoumkina M.A."/>
            <person name="Rosen B."/>
            <person name="Silverstein K.A."/>
            <person name="Tang H."/>
            <person name="Rombauts S."/>
            <person name="Zhao P.X."/>
            <person name="Zhou P."/>
            <person name="Barbe V."/>
            <person name="Bardou P."/>
            <person name="Bechner M."/>
            <person name="Bellec A."/>
            <person name="Berger A."/>
            <person name="Berges H."/>
            <person name="Bidwell S."/>
            <person name="Bisseling T."/>
            <person name="Choisne N."/>
            <person name="Couloux A."/>
            <person name="Denny R."/>
            <person name="Deshpande S."/>
            <person name="Dai X."/>
            <person name="Doyle J.J."/>
            <person name="Dudez A.M."/>
            <person name="Farmer A.D."/>
            <person name="Fouteau S."/>
            <person name="Franken C."/>
            <person name="Gibelin C."/>
            <person name="Gish J."/>
            <person name="Goldstein S."/>
            <person name="Gonzalez A.J."/>
            <person name="Green P.J."/>
            <person name="Hallab A."/>
            <person name="Hartog M."/>
            <person name="Hua A."/>
            <person name="Humphray S.J."/>
            <person name="Jeong D.H."/>
            <person name="Jing Y."/>
            <person name="Jocker A."/>
            <person name="Kenton S.M."/>
            <person name="Kim D.J."/>
            <person name="Klee K."/>
            <person name="Lai H."/>
            <person name="Lang C."/>
            <person name="Lin S."/>
            <person name="Macmil S.L."/>
            <person name="Magdelenat G."/>
            <person name="Matthews L."/>
            <person name="McCorrison J."/>
            <person name="Monaghan E.L."/>
            <person name="Mun J.H."/>
            <person name="Najar F.Z."/>
            <person name="Nicholson C."/>
            <person name="Noirot C."/>
            <person name="O'Bleness M."/>
            <person name="Paule C.R."/>
            <person name="Poulain J."/>
            <person name="Prion F."/>
            <person name="Qin B."/>
            <person name="Qu C."/>
            <person name="Retzel E.F."/>
            <person name="Riddle C."/>
            <person name="Sallet E."/>
            <person name="Samain S."/>
            <person name="Samson N."/>
            <person name="Sanders I."/>
            <person name="Saurat O."/>
            <person name="Scarpelli C."/>
            <person name="Schiex T."/>
            <person name="Segurens B."/>
            <person name="Severin A.J."/>
            <person name="Sherrier D.J."/>
            <person name="Shi R."/>
            <person name="Sims S."/>
            <person name="Singer S.R."/>
            <person name="Sinharoy S."/>
            <person name="Sterck L."/>
            <person name="Viollet A."/>
            <person name="Wang B.B."/>
            <person name="Wang K."/>
            <person name="Wang M."/>
            <person name="Wang X."/>
            <person name="Warfsmann J."/>
            <person name="Weissenbach J."/>
            <person name="White D.D."/>
            <person name="White J.D."/>
            <person name="Wiley G.B."/>
            <person name="Wincker P."/>
            <person name="Xing Y."/>
            <person name="Yang L."/>
            <person name="Yao Z."/>
            <person name="Ying F."/>
            <person name="Zhai J."/>
            <person name="Zhou L."/>
            <person name="Zuber A."/>
            <person name="Denarie J."/>
            <person name="Dixon R.A."/>
            <person name="May G.D."/>
            <person name="Schwartz D.C."/>
            <person name="Rogers J."/>
            <person name="Quetier F."/>
            <person name="Town C.D."/>
            <person name="Roe B.A."/>
        </authorList>
    </citation>
    <scope>NUCLEOTIDE SEQUENCE [LARGE SCALE GENOMIC DNA]</scope>
    <source>
        <strain evidence="2">A17</strain>
        <strain evidence="3 4">cv. Jemalong A17</strain>
    </source>
</reference>
<dbReference type="Pfam" id="PF01370">
    <property type="entry name" value="Epimerase"/>
    <property type="match status" value="1"/>
</dbReference>
<proteinExistence type="predicted"/>
<sequence length="65" mass="7547">MFPPSTRLDLDRSPIKLIKICIIGAKGFIGYHLCEKLMFETPHKFHALDVYKDKLKHLLEPKTLP</sequence>
<evidence type="ECO:0000313" key="3">
    <source>
        <dbReference type="EnsemblPlants" id="KEH29561"/>
    </source>
</evidence>
<dbReference type="InterPro" id="IPR001509">
    <property type="entry name" value="Epimerase_deHydtase"/>
</dbReference>